<accession>A0A919FSU0</accession>
<reference evidence="1" key="2">
    <citation type="submission" date="2020-09" db="EMBL/GenBank/DDBJ databases">
        <authorList>
            <person name="Sun Q."/>
            <person name="Ohkuma M."/>
        </authorList>
    </citation>
    <scope>NUCLEOTIDE SEQUENCE</scope>
    <source>
        <strain evidence="1">JCM 4646</strain>
    </source>
</reference>
<evidence type="ECO:0000313" key="1">
    <source>
        <dbReference type="EMBL" id="GHH71339.1"/>
    </source>
</evidence>
<dbReference type="EMBL" id="BNBO01000015">
    <property type="protein sequence ID" value="GHH71339.1"/>
    <property type="molecule type" value="Genomic_DNA"/>
</dbReference>
<gene>
    <name evidence="1" type="ORF">GCM10018781_32480</name>
</gene>
<dbReference type="GeneID" id="95353681"/>
<organism evidence="1 2">
    <name type="scientific">Kitasatospora indigofera</name>
    <dbReference type="NCBI Taxonomy" id="67307"/>
    <lineage>
        <taxon>Bacteria</taxon>
        <taxon>Bacillati</taxon>
        <taxon>Actinomycetota</taxon>
        <taxon>Actinomycetes</taxon>
        <taxon>Kitasatosporales</taxon>
        <taxon>Streptomycetaceae</taxon>
        <taxon>Kitasatospora</taxon>
    </lineage>
</organism>
<dbReference type="Proteomes" id="UP000617734">
    <property type="component" value="Unassembled WGS sequence"/>
</dbReference>
<keyword evidence="2" id="KW-1185">Reference proteome</keyword>
<protein>
    <submittedName>
        <fullName evidence="1">Uncharacterized protein</fullName>
    </submittedName>
</protein>
<sequence length="90" mass="9136">MGRIRAALDRAVISYCTDGYGAPAADRRTATYGGMIASTVAEAGHPAVAAVVSGIGAAVIAADTVFGHPTAPEDGYAGFTAEAPKRGWRR</sequence>
<dbReference type="RefSeq" id="WP_190211532.1">
    <property type="nucleotide sequence ID" value="NZ_BNBO01000015.1"/>
</dbReference>
<dbReference type="AlphaFoldDB" id="A0A919FSU0"/>
<evidence type="ECO:0000313" key="2">
    <source>
        <dbReference type="Proteomes" id="UP000617734"/>
    </source>
</evidence>
<comment type="caution">
    <text evidence="1">The sequence shown here is derived from an EMBL/GenBank/DDBJ whole genome shotgun (WGS) entry which is preliminary data.</text>
</comment>
<reference evidence="1" key="1">
    <citation type="journal article" date="2014" name="Int. J. Syst. Evol. Microbiol.">
        <title>Complete genome sequence of Corynebacterium casei LMG S-19264T (=DSM 44701T), isolated from a smear-ripened cheese.</title>
        <authorList>
            <consortium name="US DOE Joint Genome Institute (JGI-PGF)"/>
            <person name="Walter F."/>
            <person name="Albersmeier A."/>
            <person name="Kalinowski J."/>
            <person name="Ruckert C."/>
        </authorList>
    </citation>
    <scope>NUCLEOTIDE SEQUENCE</scope>
    <source>
        <strain evidence="1">JCM 4646</strain>
    </source>
</reference>
<name>A0A919FSU0_9ACTN</name>
<proteinExistence type="predicted"/>